<gene>
    <name evidence="2" type="ORF">TrLO_g728</name>
</gene>
<name>A0A9W6ZQ69_9STRA</name>
<evidence type="ECO:0000256" key="1">
    <source>
        <dbReference type="SAM" id="SignalP"/>
    </source>
</evidence>
<comment type="caution">
    <text evidence="2">The sequence shown here is derived from an EMBL/GenBank/DDBJ whole genome shotgun (WGS) entry which is preliminary data.</text>
</comment>
<organism evidence="2 3">
    <name type="scientific">Triparma laevis f. longispina</name>
    <dbReference type="NCBI Taxonomy" id="1714387"/>
    <lineage>
        <taxon>Eukaryota</taxon>
        <taxon>Sar</taxon>
        <taxon>Stramenopiles</taxon>
        <taxon>Ochrophyta</taxon>
        <taxon>Bolidophyceae</taxon>
        <taxon>Parmales</taxon>
        <taxon>Triparmaceae</taxon>
        <taxon>Triparma</taxon>
    </lineage>
</organism>
<dbReference type="AlphaFoldDB" id="A0A9W6ZQ69"/>
<proteinExistence type="predicted"/>
<accession>A0A9W6ZQ69</accession>
<evidence type="ECO:0000313" key="2">
    <source>
        <dbReference type="EMBL" id="GMH55372.1"/>
    </source>
</evidence>
<dbReference type="OrthoDB" id="188380at2759"/>
<dbReference type="EMBL" id="BRXW01000444">
    <property type="protein sequence ID" value="GMH55372.1"/>
    <property type="molecule type" value="Genomic_DNA"/>
</dbReference>
<dbReference type="Proteomes" id="UP001165122">
    <property type="component" value="Unassembled WGS sequence"/>
</dbReference>
<feature type="signal peptide" evidence="1">
    <location>
        <begin position="1"/>
        <end position="18"/>
    </location>
</feature>
<keyword evidence="3" id="KW-1185">Reference proteome</keyword>
<reference evidence="3" key="1">
    <citation type="journal article" date="2023" name="Commun. Biol.">
        <title>Genome analysis of Parmales, the sister group of diatoms, reveals the evolutionary specialization of diatoms from phago-mixotrophs to photoautotrophs.</title>
        <authorList>
            <person name="Ban H."/>
            <person name="Sato S."/>
            <person name="Yoshikawa S."/>
            <person name="Yamada K."/>
            <person name="Nakamura Y."/>
            <person name="Ichinomiya M."/>
            <person name="Sato N."/>
            <person name="Blanc-Mathieu R."/>
            <person name="Endo H."/>
            <person name="Kuwata A."/>
            <person name="Ogata H."/>
        </authorList>
    </citation>
    <scope>NUCLEOTIDE SEQUENCE [LARGE SCALE GENOMIC DNA]</scope>
    <source>
        <strain evidence="3">NIES 3700</strain>
    </source>
</reference>
<sequence>MRFSTLALLSSFTVGVAAQSKSCGTFNNMLVADMGDGDQKYVTLVDDQLTLGQPGIWNLTTTVDFDTCVATVDFSKSDKPEQPPCPLNAQILQTGVGTIILEYTDSTGTINTDSTYPLNLWTSTEPLPNVESCLVFEQTKFQDMHDGDVKNVELTAGGQLTMGQEGIWSLTSQVDPITCQATIDFSQSTKPDQPPVPLIATVVKASGETASDLNQRMMLVFTDPSGELNEDSEYPLNIWEAV</sequence>
<feature type="chain" id="PRO_5040975872" evidence="1">
    <location>
        <begin position="19"/>
        <end position="242"/>
    </location>
</feature>
<keyword evidence="1" id="KW-0732">Signal</keyword>
<protein>
    <submittedName>
        <fullName evidence="2">Uncharacterized protein</fullName>
    </submittedName>
</protein>
<evidence type="ECO:0000313" key="3">
    <source>
        <dbReference type="Proteomes" id="UP001165122"/>
    </source>
</evidence>